<dbReference type="GeneTree" id="ENSGT01000000216088"/>
<feature type="region of interest" description="Disordered" evidence="1">
    <location>
        <begin position="1"/>
        <end position="50"/>
    </location>
</feature>
<dbReference type="Gene3D" id="3.30.250.20">
    <property type="entry name" value="L1 transposable element, C-terminal domain"/>
    <property type="match status" value="1"/>
</dbReference>
<reference evidence="2" key="2">
    <citation type="submission" date="2025-08" db="UniProtKB">
        <authorList>
            <consortium name="Ensembl"/>
        </authorList>
    </citation>
    <scope>IDENTIFICATION</scope>
</reference>
<evidence type="ECO:0000313" key="2">
    <source>
        <dbReference type="Ensembl" id="ENSLACP00000011144.1"/>
    </source>
</evidence>
<reference evidence="2" key="3">
    <citation type="submission" date="2025-09" db="UniProtKB">
        <authorList>
            <consortium name="Ensembl"/>
        </authorList>
    </citation>
    <scope>IDENTIFICATION</scope>
</reference>
<keyword evidence="3" id="KW-1185">Reference proteome</keyword>
<dbReference type="HOGENOM" id="CLU_062834_2_2_1"/>
<evidence type="ECO:0008006" key="4">
    <source>
        <dbReference type="Google" id="ProtNLM"/>
    </source>
</evidence>
<proteinExistence type="predicted"/>
<accession>H3ANC3</accession>
<dbReference type="STRING" id="7897.ENSLACP00000011144"/>
<evidence type="ECO:0000256" key="1">
    <source>
        <dbReference type="SAM" id="MobiDB-lite"/>
    </source>
</evidence>
<dbReference type="OMA" id="AKLRIMY"/>
<dbReference type="EMBL" id="AFYH01162952">
    <property type="status" value="NOT_ANNOTATED_CDS"/>
    <property type="molecule type" value="Genomic_DNA"/>
</dbReference>
<protein>
    <recommendedName>
        <fullName evidence="4">L1 transposable element RRM domain-containing protein</fullName>
    </recommendedName>
</protein>
<dbReference type="InterPro" id="IPR042566">
    <property type="entry name" value="L1_C"/>
</dbReference>
<dbReference type="Ensembl" id="ENSLACT00000011227.1">
    <property type="protein sequence ID" value="ENSLACP00000011144.1"/>
    <property type="gene ID" value="ENSLACG00000009806.1"/>
</dbReference>
<dbReference type="PANTHER" id="PTHR11505">
    <property type="entry name" value="L1 TRANSPOSABLE ELEMENT-RELATED"/>
    <property type="match status" value="1"/>
</dbReference>
<dbReference type="Proteomes" id="UP000008672">
    <property type="component" value="Unassembled WGS sequence"/>
</dbReference>
<reference evidence="3" key="1">
    <citation type="submission" date="2011-08" db="EMBL/GenBank/DDBJ databases">
        <title>The draft genome of Latimeria chalumnae.</title>
        <authorList>
            <person name="Di Palma F."/>
            <person name="Alfoldi J."/>
            <person name="Johnson J."/>
            <person name="Berlin A."/>
            <person name="Gnerre S."/>
            <person name="Jaffe D."/>
            <person name="MacCallum I."/>
            <person name="Young S."/>
            <person name="Walker B.J."/>
            <person name="Lander E."/>
            <person name="Lindblad-Toh K."/>
        </authorList>
    </citation>
    <scope>NUCLEOTIDE SEQUENCE [LARGE SCALE GENOMIC DNA]</scope>
    <source>
        <strain evidence="3">Wild caught</strain>
    </source>
</reference>
<feature type="compositionally biased region" description="Basic and acidic residues" evidence="1">
    <location>
        <begin position="9"/>
        <end position="18"/>
    </location>
</feature>
<dbReference type="InParanoid" id="H3ANC3"/>
<name>H3ANC3_LATCH</name>
<dbReference type="AlphaFoldDB" id="H3ANC3"/>
<sequence>AAATTMEPEELHSYRDSGSETGEALQESMEKIQSQAKRNAERINSAEQRTSTLEDTITSLKETQKKKNRIIENITAKLDDLENRSRHNNLRIVGLPERVEGRDTTSFVQKLLADLLNNELDPVGERAHRSLRPKLGPNEKSRTIILKMLKSLDKEKLVIAARKKGQLEYRGQKFYIFQDFLADLLRRRAEYNDLWSKLQTAQIQYGILYPAKLRIMYEGQKNVFGSPGEAEKELRKNSSFTESYQRVPRDFIQCTKTLNLTNKVNRCHGRT</sequence>
<dbReference type="Gene3D" id="3.30.70.1820">
    <property type="entry name" value="L1 transposable element, RRM domain"/>
    <property type="match status" value="1"/>
</dbReference>
<organism evidence="2 3">
    <name type="scientific">Latimeria chalumnae</name>
    <name type="common">Coelacanth</name>
    <dbReference type="NCBI Taxonomy" id="7897"/>
    <lineage>
        <taxon>Eukaryota</taxon>
        <taxon>Metazoa</taxon>
        <taxon>Chordata</taxon>
        <taxon>Craniata</taxon>
        <taxon>Vertebrata</taxon>
        <taxon>Euteleostomi</taxon>
        <taxon>Coelacanthiformes</taxon>
        <taxon>Coelacanthidae</taxon>
        <taxon>Latimeria</taxon>
    </lineage>
</organism>
<dbReference type="eggNOG" id="ENOG502SRQ0">
    <property type="taxonomic scope" value="Eukaryota"/>
</dbReference>
<dbReference type="InterPro" id="IPR004244">
    <property type="entry name" value="Transposase_22"/>
</dbReference>
<evidence type="ECO:0000313" key="3">
    <source>
        <dbReference type="Proteomes" id="UP000008672"/>
    </source>
</evidence>